<keyword evidence="1" id="KW-0472">Membrane</keyword>
<keyword evidence="1" id="KW-0812">Transmembrane</keyword>
<dbReference type="EMBL" id="BIXZ01000011">
    <property type="protein sequence ID" value="GCF15822.1"/>
    <property type="molecule type" value="Genomic_DNA"/>
</dbReference>
<dbReference type="InterPro" id="IPR058285">
    <property type="entry name" value="DUF7979"/>
</dbReference>
<organism evidence="3 4">
    <name type="scientific">Haloarcula mannanilytica</name>
    <dbReference type="NCBI Taxonomy" id="2509225"/>
    <lineage>
        <taxon>Archaea</taxon>
        <taxon>Methanobacteriati</taxon>
        <taxon>Methanobacteriota</taxon>
        <taxon>Stenosarchaea group</taxon>
        <taxon>Halobacteria</taxon>
        <taxon>Halobacteriales</taxon>
        <taxon>Haloarculaceae</taxon>
        <taxon>Haloarcula</taxon>
    </lineage>
</organism>
<evidence type="ECO:0000313" key="4">
    <source>
        <dbReference type="Proteomes" id="UP000304382"/>
    </source>
</evidence>
<dbReference type="AlphaFoldDB" id="A0A4C2ENK3"/>
<feature type="transmembrane region" description="Helical" evidence="1">
    <location>
        <begin position="235"/>
        <end position="253"/>
    </location>
</feature>
<dbReference type="Proteomes" id="UP000304382">
    <property type="component" value="Unassembled WGS sequence"/>
</dbReference>
<dbReference type="OrthoDB" id="222324at2157"/>
<name>A0A4C2ENK3_9EURY</name>
<proteinExistence type="predicted"/>
<sequence length="291" mass="31353">MVPSRPARDQIPALLLVLAGLGSVLFAGVQMYDLSRTQYTYSISDPDREIYRYGELSAGGQELVRTAHNASGEVAVSGDGLDAATAFPAKYGPTIVAYEGRYYCIDVDSTERGDGGTVTSDRECERLTFGNGPAVHDFGSLSPEAQDVVERTLEAPDNEVSISGESPPEFESGADAPSLNNGIYLIQYQGEYYRLNVFSRGGLGVALLFQLLFFGGFLGLCLAVVGAVSYTRRQVWLPTILLVGLALVLGLFASRNADLLPLEFVLFNLGIGFVVITGGAVIVWLLYTRLR</sequence>
<keyword evidence="1" id="KW-1133">Transmembrane helix</keyword>
<feature type="domain" description="DUF7979" evidence="2">
    <location>
        <begin position="44"/>
        <end position="103"/>
    </location>
</feature>
<evidence type="ECO:0000256" key="1">
    <source>
        <dbReference type="SAM" id="Phobius"/>
    </source>
</evidence>
<feature type="domain" description="DUF7979" evidence="2">
    <location>
        <begin position="131"/>
        <end position="195"/>
    </location>
</feature>
<reference evidence="3 4" key="1">
    <citation type="submission" date="2019-02" db="EMBL/GenBank/DDBJ databases">
        <title>Haloarcula mannanilyticum sp. nov., a mannan degrading haloarchaeon isolated from commercial salt.</title>
        <authorList>
            <person name="Enomoto S."/>
            <person name="Shimane Y."/>
            <person name="Kamekura M."/>
            <person name="Ito T."/>
            <person name="Moriya O."/>
            <person name="Ihara K."/>
            <person name="Takahashi-Ando N."/>
            <person name="Fukushima Y."/>
            <person name="Yoshida Y."/>
            <person name="Usama R."/>
            <person name="Takai K."/>
            <person name="Minegishi H."/>
        </authorList>
    </citation>
    <scope>NUCLEOTIDE SEQUENCE [LARGE SCALE GENOMIC DNA]</scope>
    <source>
        <strain evidence="3 4">MD130-1</strain>
    </source>
</reference>
<evidence type="ECO:0000313" key="3">
    <source>
        <dbReference type="EMBL" id="GCF15822.1"/>
    </source>
</evidence>
<comment type="caution">
    <text evidence="3">The sequence shown here is derived from an EMBL/GenBank/DDBJ whole genome shotgun (WGS) entry which is preliminary data.</text>
</comment>
<evidence type="ECO:0000259" key="2">
    <source>
        <dbReference type="Pfam" id="PF25934"/>
    </source>
</evidence>
<dbReference type="Pfam" id="PF25934">
    <property type="entry name" value="DUF7979"/>
    <property type="match status" value="2"/>
</dbReference>
<protein>
    <recommendedName>
        <fullName evidence="2">DUF7979 domain-containing protein</fullName>
    </recommendedName>
</protein>
<dbReference type="RefSeq" id="WP_137685240.1">
    <property type="nucleotide sequence ID" value="NZ_BIXZ01000011.1"/>
</dbReference>
<accession>A0A4C2ENK3</accession>
<gene>
    <name evidence="3" type="ORF">Harman_37570</name>
</gene>
<feature type="transmembrane region" description="Helical" evidence="1">
    <location>
        <begin position="265"/>
        <end position="287"/>
    </location>
</feature>
<keyword evidence="4" id="KW-1185">Reference proteome</keyword>
<feature type="transmembrane region" description="Helical" evidence="1">
    <location>
        <begin position="203"/>
        <end position="228"/>
    </location>
</feature>